<proteinExistence type="predicted"/>
<evidence type="ECO:0000256" key="2">
    <source>
        <dbReference type="ARBA" id="ARBA00023015"/>
    </source>
</evidence>
<dbReference type="OrthoDB" id="5920083at2759"/>
<comment type="subcellular location">
    <subcellularLocation>
        <location evidence="1">Nucleus</location>
    </subcellularLocation>
</comment>
<dbReference type="AlphaFoldDB" id="A0A6H5FZ69"/>
<dbReference type="CDD" id="cd11401">
    <property type="entry name" value="bHLHzip_Mad"/>
    <property type="match status" value="1"/>
</dbReference>
<dbReference type="GO" id="GO:0005634">
    <property type="term" value="C:nucleus"/>
    <property type="evidence" value="ECO:0007669"/>
    <property type="project" value="UniProtKB-SubCell"/>
</dbReference>
<name>A0A6H5FZ69_9HEMI</name>
<gene>
    <name evidence="7" type="ORF">NTEN_LOCUS1398</name>
</gene>
<dbReference type="EMBL" id="CADCXU010002007">
    <property type="protein sequence ID" value="CAA9994582.1"/>
    <property type="molecule type" value="Genomic_DNA"/>
</dbReference>
<evidence type="ECO:0000256" key="3">
    <source>
        <dbReference type="ARBA" id="ARBA00023125"/>
    </source>
</evidence>
<protein>
    <recommendedName>
        <fullName evidence="6">BHLH domain-containing protein</fullName>
    </recommendedName>
</protein>
<dbReference type="Pfam" id="PF00010">
    <property type="entry name" value="HLH"/>
    <property type="match status" value="1"/>
</dbReference>
<keyword evidence="5" id="KW-0539">Nucleus</keyword>
<keyword evidence="3" id="KW-0238">DNA-binding</keyword>
<keyword evidence="2" id="KW-0805">Transcription regulation</keyword>
<evidence type="ECO:0000256" key="4">
    <source>
        <dbReference type="ARBA" id="ARBA00023163"/>
    </source>
</evidence>
<reference evidence="7 8" key="1">
    <citation type="submission" date="2020-02" db="EMBL/GenBank/DDBJ databases">
        <authorList>
            <person name="Ferguson B K."/>
        </authorList>
    </citation>
    <scope>NUCLEOTIDE SEQUENCE [LARGE SCALE GENOMIC DNA]</scope>
</reference>
<evidence type="ECO:0000259" key="6">
    <source>
        <dbReference type="Pfam" id="PF00010"/>
    </source>
</evidence>
<dbReference type="PANTHER" id="PTHR11969:SF54">
    <property type="entry name" value="MAD-LIKE PROTEIN 1"/>
    <property type="match status" value="1"/>
</dbReference>
<keyword evidence="8" id="KW-1185">Reference proteome</keyword>
<evidence type="ECO:0000313" key="7">
    <source>
        <dbReference type="EMBL" id="CAA9994582.1"/>
    </source>
</evidence>
<dbReference type="GO" id="GO:0000981">
    <property type="term" value="F:DNA-binding transcription factor activity, RNA polymerase II-specific"/>
    <property type="evidence" value="ECO:0007669"/>
    <property type="project" value="TreeGrafter"/>
</dbReference>
<accession>A0A6H5FZ69</accession>
<keyword evidence="4" id="KW-0804">Transcription</keyword>
<evidence type="ECO:0000256" key="5">
    <source>
        <dbReference type="ARBA" id="ARBA00023242"/>
    </source>
</evidence>
<evidence type="ECO:0000313" key="8">
    <source>
        <dbReference type="Proteomes" id="UP000479000"/>
    </source>
</evidence>
<dbReference type="SUPFAM" id="SSF47459">
    <property type="entry name" value="HLH, helix-loop-helix DNA-binding domain"/>
    <property type="match status" value="1"/>
</dbReference>
<organism evidence="7 8">
    <name type="scientific">Nesidiocoris tenuis</name>
    <dbReference type="NCBI Taxonomy" id="355587"/>
    <lineage>
        <taxon>Eukaryota</taxon>
        <taxon>Metazoa</taxon>
        <taxon>Ecdysozoa</taxon>
        <taxon>Arthropoda</taxon>
        <taxon>Hexapoda</taxon>
        <taxon>Insecta</taxon>
        <taxon>Pterygota</taxon>
        <taxon>Neoptera</taxon>
        <taxon>Paraneoptera</taxon>
        <taxon>Hemiptera</taxon>
        <taxon>Heteroptera</taxon>
        <taxon>Panheteroptera</taxon>
        <taxon>Cimicomorpha</taxon>
        <taxon>Miridae</taxon>
        <taxon>Dicyphina</taxon>
        <taxon>Nesidiocoris</taxon>
    </lineage>
</organism>
<evidence type="ECO:0000256" key="1">
    <source>
        <dbReference type="ARBA" id="ARBA00004123"/>
    </source>
</evidence>
<dbReference type="Proteomes" id="UP000479000">
    <property type="component" value="Unassembled WGS sequence"/>
</dbReference>
<dbReference type="GO" id="GO:0000978">
    <property type="term" value="F:RNA polymerase II cis-regulatory region sequence-specific DNA binding"/>
    <property type="evidence" value="ECO:0007669"/>
    <property type="project" value="TreeGrafter"/>
</dbReference>
<sequence length="321" mass="35425">MIENLSASGCSPLLRRCRSDRLLCTNWQQRNNTCSAFRRGPPLPPVAAPSPENHLSRSSFIREMRKKKKFGKFFEKFETIWRAHLRNCLEKLKEMVPLGGDSSRHTTLGLLTKAKRFIKSLEQQERRAAVQKDHLHREHRFLRRKLESLCGGSVDNVNVGGVSTKRRSISECSASTVSSNHSNISALSSFHLSSPSSISESAGGLSRCAGGRDQRLRAWPSLAIATLAKCRTTWQNGPPGGTECRVDLSAAQPAPLLTAAQVDRPFGSGIVSVFVSDVRTCDFLANMAACQTISCRCRKCRCAGNPREARIPAKVRKCAEC</sequence>
<dbReference type="GO" id="GO:0046983">
    <property type="term" value="F:protein dimerization activity"/>
    <property type="evidence" value="ECO:0007669"/>
    <property type="project" value="InterPro"/>
</dbReference>
<dbReference type="InterPro" id="IPR011598">
    <property type="entry name" value="bHLH_dom"/>
</dbReference>
<feature type="domain" description="BHLH" evidence="6">
    <location>
        <begin position="82"/>
        <end position="122"/>
    </location>
</feature>
<dbReference type="Gene3D" id="4.10.280.10">
    <property type="entry name" value="Helix-loop-helix DNA-binding domain"/>
    <property type="match status" value="1"/>
</dbReference>
<dbReference type="InterPro" id="IPR036638">
    <property type="entry name" value="HLH_DNA-bd_sf"/>
</dbReference>
<dbReference type="PANTHER" id="PTHR11969">
    <property type="entry name" value="MAX DIMERIZATION, MAD"/>
    <property type="match status" value="1"/>
</dbReference>